<dbReference type="Proteomes" id="UP001145742">
    <property type="component" value="Unassembled WGS sequence"/>
</dbReference>
<comment type="caution">
    <text evidence="2">The sequence shown here is derived from an EMBL/GenBank/DDBJ whole genome shotgun (WGS) entry which is preliminary data.</text>
</comment>
<proteinExistence type="predicted"/>
<dbReference type="EMBL" id="WHWB01033904">
    <property type="protein sequence ID" value="KAJ7415844.1"/>
    <property type="molecule type" value="Genomic_DNA"/>
</dbReference>
<gene>
    <name evidence="2" type="ORF">WISP_75822</name>
</gene>
<accession>A0ABQ9D688</accession>
<organism evidence="2 3">
    <name type="scientific">Willisornis vidua</name>
    <name type="common">Xingu scale-backed antbird</name>
    <dbReference type="NCBI Taxonomy" id="1566151"/>
    <lineage>
        <taxon>Eukaryota</taxon>
        <taxon>Metazoa</taxon>
        <taxon>Chordata</taxon>
        <taxon>Craniata</taxon>
        <taxon>Vertebrata</taxon>
        <taxon>Euteleostomi</taxon>
        <taxon>Archelosauria</taxon>
        <taxon>Archosauria</taxon>
        <taxon>Dinosauria</taxon>
        <taxon>Saurischia</taxon>
        <taxon>Theropoda</taxon>
        <taxon>Coelurosauria</taxon>
        <taxon>Aves</taxon>
        <taxon>Neognathae</taxon>
        <taxon>Neoaves</taxon>
        <taxon>Telluraves</taxon>
        <taxon>Australaves</taxon>
        <taxon>Passeriformes</taxon>
        <taxon>Thamnophilidae</taxon>
        <taxon>Willisornis</taxon>
    </lineage>
</organism>
<keyword evidence="3" id="KW-1185">Reference proteome</keyword>
<sequence>MELLPALHLPPPTCFHLCPNPWLLLDRRTTNDRRDQAPTTSHDLPGQAGRDKKHSPPCYVEDTCGILVASLDTMVAGEAMGQTITVFGITQITSSFGTTSLHQLKHTKITSCRDYTMNLWQSNTSRLIMNHAVLDNRPSHNELEVSESTYKKDKRNDPGNYKPVSLTSVPGMVMKQVILSSFMWHMESNQAIRSSQQGFMKGKFCLANLIFFYGNVTPLVDEGKSMVIVYLNLSNI</sequence>
<evidence type="ECO:0000313" key="2">
    <source>
        <dbReference type="EMBL" id="KAJ7415844.1"/>
    </source>
</evidence>
<evidence type="ECO:0000313" key="3">
    <source>
        <dbReference type="Proteomes" id="UP001145742"/>
    </source>
</evidence>
<protein>
    <recommendedName>
        <fullName evidence="4">Reverse transcriptase domain-containing protein</fullName>
    </recommendedName>
</protein>
<evidence type="ECO:0008006" key="4">
    <source>
        <dbReference type="Google" id="ProtNLM"/>
    </source>
</evidence>
<name>A0ABQ9D688_9PASS</name>
<reference evidence="2" key="1">
    <citation type="submission" date="2019-10" db="EMBL/GenBank/DDBJ databases">
        <authorList>
            <person name="Soares A.E.R."/>
            <person name="Aleixo A."/>
            <person name="Schneider P."/>
            <person name="Miyaki C.Y."/>
            <person name="Schneider M.P."/>
            <person name="Mello C."/>
            <person name="Vasconcelos A.T.R."/>
        </authorList>
    </citation>
    <scope>NUCLEOTIDE SEQUENCE</scope>
    <source>
        <tissue evidence="2">Muscle</tissue>
    </source>
</reference>
<evidence type="ECO:0000256" key="1">
    <source>
        <dbReference type="SAM" id="MobiDB-lite"/>
    </source>
</evidence>
<feature type="region of interest" description="Disordered" evidence="1">
    <location>
        <begin position="32"/>
        <end position="55"/>
    </location>
</feature>